<sequence>MTRRSLFLFGMFQEHRPAANLHLYPSTAPSWTSKHGCHAHACSLISSCTYYLPHQPLCTCACRCPPPDICSFACPRRTRKSCCVSDAALSASAQCLCPAAAGSRAAPSPRSWP</sequence>
<gene>
    <name evidence="1" type="ORF">DL89DRAFT_167114</name>
</gene>
<keyword evidence="2" id="KW-1185">Reference proteome</keyword>
<evidence type="ECO:0000313" key="2">
    <source>
        <dbReference type="Proteomes" id="UP000193922"/>
    </source>
</evidence>
<reference evidence="1 2" key="1">
    <citation type="submission" date="2016-07" db="EMBL/GenBank/DDBJ databases">
        <title>Pervasive Adenine N6-methylation of Active Genes in Fungi.</title>
        <authorList>
            <consortium name="DOE Joint Genome Institute"/>
            <person name="Mondo S.J."/>
            <person name="Dannebaum R.O."/>
            <person name="Kuo R.C."/>
            <person name="Labutti K."/>
            <person name="Haridas S."/>
            <person name="Kuo A."/>
            <person name="Salamov A."/>
            <person name="Ahrendt S.R."/>
            <person name="Lipzen A."/>
            <person name="Sullivan W."/>
            <person name="Andreopoulos W.B."/>
            <person name="Clum A."/>
            <person name="Lindquist E."/>
            <person name="Daum C."/>
            <person name="Ramamoorthy G.K."/>
            <person name="Gryganskyi A."/>
            <person name="Culley D."/>
            <person name="Magnuson J.K."/>
            <person name="James T.Y."/>
            <person name="O'Malley M.A."/>
            <person name="Stajich J.E."/>
            <person name="Spatafora J.W."/>
            <person name="Visel A."/>
            <person name="Grigoriev I.V."/>
        </authorList>
    </citation>
    <scope>NUCLEOTIDE SEQUENCE [LARGE SCALE GENOMIC DNA]</scope>
    <source>
        <strain evidence="1 2">ATCC 12442</strain>
    </source>
</reference>
<evidence type="ECO:0000313" key="1">
    <source>
        <dbReference type="EMBL" id="ORX64674.1"/>
    </source>
</evidence>
<organism evidence="1 2">
    <name type="scientific">Linderina pennispora</name>
    <dbReference type="NCBI Taxonomy" id="61395"/>
    <lineage>
        <taxon>Eukaryota</taxon>
        <taxon>Fungi</taxon>
        <taxon>Fungi incertae sedis</taxon>
        <taxon>Zoopagomycota</taxon>
        <taxon>Kickxellomycotina</taxon>
        <taxon>Kickxellomycetes</taxon>
        <taxon>Kickxellales</taxon>
        <taxon>Kickxellaceae</taxon>
        <taxon>Linderina</taxon>
    </lineage>
</organism>
<dbReference type="AlphaFoldDB" id="A0A1Y1VV81"/>
<protein>
    <submittedName>
        <fullName evidence="1">Uncharacterized protein</fullName>
    </submittedName>
</protein>
<proteinExistence type="predicted"/>
<dbReference type="Proteomes" id="UP000193922">
    <property type="component" value="Unassembled WGS sequence"/>
</dbReference>
<dbReference type="RefSeq" id="XP_040739325.1">
    <property type="nucleotide sequence ID" value="XM_040883740.1"/>
</dbReference>
<comment type="caution">
    <text evidence="1">The sequence shown here is derived from an EMBL/GenBank/DDBJ whole genome shotgun (WGS) entry which is preliminary data.</text>
</comment>
<dbReference type="EMBL" id="MCFD01000074">
    <property type="protein sequence ID" value="ORX64674.1"/>
    <property type="molecule type" value="Genomic_DNA"/>
</dbReference>
<dbReference type="GeneID" id="63800388"/>
<name>A0A1Y1VV81_9FUNG</name>
<accession>A0A1Y1VV81</accession>